<evidence type="ECO:0000313" key="1">
    <source>
        <dbReference type="EMBL" id="RZD13990.1"/>
    </source>
</evidence>
<reference evidence="1 2" key="1">
    <citation type="submission" date="2019-01" db="EMBL/GenBank/DDBJ databases">
        <title>Insights into ecological role of a new deltaproteobacterial order Candidatus Sinidesulfobacterales (Sva0485) by metagenomics and metatranscriptomics.</title>
        <authorList>
            <person name="Tan S."/>
            <person name="Liu J."/>
            <person name="Fang Y."/>
            <person name="Hedlund B.P."/>
            <person name="Lian Z.H."/>
            <person name="Huang L.Y."/>
            <person name="Li J.T."/>
            <person name="Huang L.N."/>
            <person name="Li W.J."/>
            <person name="Jiang H.C."/>
            <person name="Dong H.L."/>
            <person name="Shu W.S."/>
        </authorList>
    </citation>
    <scope>NUCLEOTIDE SEQUENCE [LARGE SCALE GENOMIC DNA]</scope>
    <source>
        <strain evidence="1">AP3</strain>
    </source>
</reference>
<evidence type="ECO:0000313" key="2">
    <source>
        <dbReference type="Proteomes" id="UP000320813"/>
    </source>
</evidence>
<proteinExistence type="predicted"/>
<name>A0A519B9M9_9DELT</name>
<protein>
    <submittedName>
        <fullName evidence="1">Uncharacterized protein</fullName>
    </submittedName>
</protein>
<accession>A0A519B9M9</accession>
<dbReference type="AlphaFoldDB" id="A0A519B9M9"/>
<gene>
    <name evidence="1" type="ORF">EVJ47_07050</name>
</gene>
<dbReference type="Proteomes" id="UP000320813">
    <property type="component" value="Unassembled WGS sequence"/>
</dbReference>
<dbReference type="EMBL" id="SGBD01000004">
    <property type="protein sequence ID" value="RZD13990.1"/>
    <property type="molecule type" value="Genomic_DNA"/>
</dbReference>
<sequence length="67" mass="8116">MKIVLEIKDIEKAKTVINFLNQNPYIKIKDIENIEKKKKTFDMNQMFGLWKKRAITKEEIREKAWGF</sequence>
<comment type="caution">
    <text evidence="1">The sequence shown here is derived from an EMBL/GenBank/DDBJ whole genome shotgun (WGS) entry which is preliminary data.</text>
</comment>
<organism evidence="1 2">
    <name type="scientific">Candidatus Acidulodesulfobacterium ferriphilum</name>
    <dbReference type="NCBI Taxonomy" id="2597223"/>
    <lineage>
        <taxon>Bacteria</taxon>
        <taxon>Deltaproteobacteria</taxon>
        <taxon>Candidatus Acidulodesulfobacterales</taxon>
        <taxon>Candidatus Acidulodesulfobacterium</taxon>
    </lineage>
</organism>